<keyword evidence="3" id="KW-1185">Reference proteome</keyword>
<evidence type="ECO:0000313" key="2">
    <source>
        <dbReference type="EMBL" id="OQP61909.1"/>
    </source>
</evidence>
<name>A0A1V9FU59_9BACT</name>
<protein>
    <recommendedName>
        <fullName evidence="1">Lipocalin-like domain-containing protein</fullName>
    </recommendedName>
</protein>
<dbReference type="OrthoDB" id="662667at2"/>
<comment type="caution">
    <text evidence="2">The sequence shown here is derived from an EMBL/GenBank/DDBJ whole genome shotgun (WGS) entry which is preliminary data.</text>
</comment>
<accession>A0A1V9FU59</accession>
<proteinExistence type="predicted"/>
<dbReference type="PROSITE" id="PS51257">
    <property type="entry name" value="PROKAR_LIPOPROTEIN"/>
    <property type="match status" value="1"/>
</dbReference>
<gene>
    <name evidence="2" type="ORF">A3860_29885</name>
</gene>
<dbReference type="InterPro" id="IPR024311">
    <property type="entry name" value="Lipocalin-like"/>
</dbReference>
<evidence type="ECO:0000259" key="1">
    <source>
        <dbReference type="Pfam" id="PF13648"/>
    </source>
</evidence>
<dbReference type="RefSeq" id="WP_081149912.1">
    <property type="nucleotide sequence ID" value="NZ_LVYD01000054.1"/>
</dbReference>
<reference evidence="2 3" key="1">
    <citation type="submission" date="2016-03" db="EMBL/GenBank/DDBJ databases">
        <title>Niastella vici sp. nov., isolated from farmland soil.</title>
        <authorList>
            <person name="Chen L."/>
            <person name="Wang D."/>
            <person name="Yang S."/>
            <person name="Wang G."/>
        </authorList>
    </citation>
    <scope>NUCLEOTIDE SEQUENCE [LARGE SCALE GENOMIC DNA]</scope>
    <source>
        <strain evidence="2 3">DJ57</strain>
    </source>
</reference>
<dbReference type="STRING" id="1703345.A3860_29885"/>
<dbReference type="EMBL" id="LVYD01000054">
    <property type="protein sequence ID" value="OQP61909.1"/>
    <property type="molecule type" value="Genomic_DNA"/>
</dbReference>
<organism evidence="2 3">
    <name type="scientific">Niastella vici</name>
    <dbReference type="NCBI Taxonomy" id="1703345"/>
    <lineage>
        <taxon>Bacteria</taxon>
        <taxon>Pseudomonadati</taxon>
        <taxon>Bacteroidota</taxon>
        <taxon>Chitinophagia</taxon>
        <taxon>Chitinophagales</taxon>
        <taxon>Chitinophagaceae</taxon>
        <taxon>Niastella</taxon>
    </lineage>
</organism>
<dbReference type="AlphaFoldDB" id="A0A1V9FU59"/>
<dbReference type="Pfam" id="PF13648">
    <property type="entry name" value="Lipocalin_4"/>
    <property type="match status" value="1"/>
</dbReference>
<evidence type="ECO:0000313" key="3">
    <source>
        <dbReference type="Proteomes" id="UP000192796"/>
    </source>
</evidence>
<dbReference type="Proteomes" id="UP000192796">
    <property type="component" value="Unassembled WGS sequence"/>
</dbReference>
<feature type="domain" description="Lipocalin-like" evidence="1">
    <location>
        <begin position="41"/>
        <end position="125"/>
    </location>
</feature>
<sequence>MNTIIRQIQAIFLFTAIAGAFTACKKESSDSNECKTDMQHIAGTYKLTAVKYKANSTATEIDYLPYLDDCEKDNIIELHTNGTYNYNDVGVTCSPNESSNGTWNVKDNVLTTSEAGIIDNGVVSAFDCKQLVFYHDDLITKGDRMVFTMTKE</sequence>